<reference evidence="2 3" key="1">
    <citation type="submission" date="2023-09" db="EMBL/GenBank/DDBJ databases">
        <authorList>
            <person name="Wang M."/>
        </authorList>
    </citation>
    <scope>NUCLEOTIDE SEQUENCE [LARGE SCALE GENOMIC DNA]</scope>
    <source>
        <strain evidence="2">GT-2023</strain>
        <tissue evidence="2">Liver</tissue>
    </source>
</reference>
<keyword evidence="3" id="KW-1185">Reference proteome</keyword>
<feature type="region of interest" description="Disordered" evidence="1">
    <location>
        <begin position="1"/>
        <end position="42"/>
    </location>
</feature>
<name>A0ABR3N6T5_9TELE</name>
<accession>A0ABR3N6T5</accession>
<evidence type="ECO:0000313" key="3">
    <source>
        <dbReference type="Proteomes" id="UP001558613"/>
    </source>
</evidence>
<organism evidence="2 3">
    <name type="scientific">Cirrhinus molitorella</name>
    <name type="common">mud carp</name>
    <dbReference type="NCBI Taxonomy" id="172907"/>
    <lineage>
        <taxon>Eukaryota</taxon>
        <taxon>Metazoa</taxon>
        <taxon>Chordata</taxon>
        <taxon>Craniata</taxon>
        <taxon>Vertebrata</taxon>
        <taxon>Euteleostomi</taxon>
        <taxon>Actinopterygii</taxon>
        <taxon>Neopterygii</taxon>
        <taxon>Teleostei</taxon>
        <taxon>Ostariophysi</taxon>
        <taxon>Cypriniformes</taxon>
        <taxon>Cyprinidae</taxon>
        <taxon>Labeoninae</taxon>
        <taxon>Labeonini</taxon>
        <taxon>Cirrhinus</taxon>
    </lineage>
</organism>
<evidence type="ECO:0000313" key="2">
    <source>
        <dbReference type="EMBL" id="KAL1272512.1"/>
    </source>
</evidence>
<gene>
    <name evidence="2" type="ORF">QQF64_028374</name>
</gene>
<evidence type="ECO:0000256" key="1">
    <source>
        <dbReference type="SAM" id="MobiDB-lite"/>
    </source>
</evidence>
<feature type="region of interest" description="Disordered" evidence="1">
    <location>
        <begin position="64"/>
        <end position="108"/>
    </location>
</feature>
<feature type="compositionally biased region" description="Polar residues" evidence="1">
    <location>
        <begin position="1"/>
        <end position="18"/>
    </location>
</feature>
<sequence length="205" mass="22548">MQESGTEATNGTANQNGAPPSVEGHREVRSKSATPSSDITASDLVNFQQQQALQVARQILLQQQQLSSAHKSPKSNDKQLAPQQRTRERESQQEQEREREEDGESATPSLLITVITEMTHGIVLTHVYHSAAICKSLVVWCAGARWSSARASSLFYRQTQHSVDPISARCSHGVSVIPCSDLEVTMRLFAASFGGQPKPEVRQLR</sequence>
<dbReference type="EMBL" id="JAYMGO010000006">
    <property type="protein sequence ID" value="KAL1272512.1"/>
    <property type="molecule type" value="Genomic_DNA"/>
</dbReference>
<protein>
    <submittedName>
        <fullName evidence="2">Uncharacterized protein</fullName>
    </submittedName>
</protein>
<proteinExistence type="predicted"/>
<comment type="caution">
    <text evidence="2">The sequence shown here is derived from an EMBL/GenBank/DDBJ whole genome shotgun (WGS) entry which is preliminary data.</text>
</comment>
<feature type="compositionally biased region" description="Polar residues" evidence="1">
    <location>
        <begin position="31"/>
        <end position="42"/>
    </location>
</feature>
<dbReference type="Proteomes" id="UP001558613">
    <property type="component" value="Unassembled WGS sequence"/>
</dbReference>
<feature type="compositionally biased region" description="Basic and acidic residues" evidence="1">
    <location>
        <begin position="85"/>
        <end position="100"/>
    </location>
</feature>